<accession>A0AAV4D165</accession>
<dbReference type="AlphaFoldDB" id="A0AAV4D165"/>
<dbReference type="Proteomes" id="UP000735302">
    <property type="component" value="Unassembled WGS sequence"/>
</dbReference>
<proteinExistence type="predicted"/>
<comment type="caution">
    <text evidence="1">The sequence shown here is derived from an EMBL/GenBank/DDBJ whole genome shotgun (WGS) entry which is preliminary data.</text>
</comment>
<protein>
    <submittedName>
        <fullName evidence="1">Uncharacterized protein</fullName>
    </submittedName>
</protein>
<gene>
    <name evidence="1" type="ORF">PoB_006428300</name>
</gene>
<keyword evidence="2" id="KW-1185">Reference proteome</keyword>
<dbReference type="EMBL" id="BLXT01007302">
    <property type="protein sequence ID" value="GFO37778.1"/>
    <property type="molecule type" value="Genomic_DNA"/>
</dbReference>
<reference evidence="1 2" key="1">
    <citation type="journal article" date="2021" name="Elife">
        <title>Chloroplast acquisition without the gene transfer in kleptoplastic sea slugs, Plakobranchus ocellatus.</title>
        <authorList>
            <person name="Maeda T."/>
            <person name="Takahashi S."/>
            <person name="Yoshida T."/>
            <person name="Shimamura S."/>
            <person name="Takaki Y."/>
            <person name="Nagai Y."/>
            <person name="Toyoda A."/>
            <person name="Suzuki Y."/>
            <person name="Arimoto A."/>
            <person name="Ishii H."/>
            <person name="Satoh N."/>
            <person name="Nishiyama T."/>
            <person name="Hasebe M."/>
            <person name="Maruyama T."/>
            <person name="Minagawa J."/>
            <person name="Obokata J."/>
            <person name="Shigenobu S."/>
        </authorList>
    </citation>
    <scope>NUCLEOTIDE SEQUENCE [LARGE SCALE GENOMIC DNA]</scope>
</reference>
<sequence length="92" mass="10391">MFNYYSKQMSYLSQGIFLGHQMKPRASRQQAVYHANSCVENERVEGTGFDHLSSADTEAEKGGNSLWVMSLLPFSRLLLFVGTGLSKIDRKK</sequence>
<organism evidence="1 2">
    <name type="scientific">Plakobranchus ocellatus</name>
    <dbReference type="NCBI Taxonomy" id="259542"/>
    <lineage>
        <taxon>Eukaryota</taxon>
        <taxon>Metazoa</taxon>
        <taxon>Spiralia</taxon>
        <taxon>Lophotrochozoa</taxon>
        <taxon>Mollusca</taxon>
        <taxon>Gastropoda</taxon>
        <taxon>Heterobranchia</taxon>
        <taxon>Euthyneura</taxon>
        <taxon>Panpulmonata</taxon>
        <taxon>Sacoglossa</taxon>
        <taxon>Placobranchoidea</taxon>
        <taxon>Plakobranchidae</taxon>
        <taxon>Plakobranchus</taxon>
    </lineage>
</organism>
<name>A0AAV4D165_9GAST</name>
<evidence type="ECO:0000313" key="2">
    <source>
        <dbReference type="Proteomes" id="UP000735302"/>
    </source>
</evidence>
<evidence type="ECO:0000313" key="1">
    <source>
        <dbReference type="EMBL" id="GFO37778.1"/>
    </source>
</evidence>